<evidence type="ECO:0000313" key="3">
    <source>
        <dbReference type="EMBL" id="KAJ6245643.1"/>
    </source>
</evidence>
<gene>
    <name evidence="3" type="ORF">M0813_20063</name>
</gene>
<evidence type="ECO:0000256" key="1">
    <source>
        <dbReference type="SAM" id="MobiDB-lite"/>
    </source>
</evidence>
<dbReference type="Proteomes" id="UP001150062">
    <property type="component" value="Unassembled WGS sequence"/>
</dbReference>
<dbReference type="EMBL" id="JAOAOG010000143">
    <property type="protein sequence ID" value="KAJ6245643.1"/>
    <property type="molecule type" value="Genomic_DNA"/>
</dbReference>
<keyword evidence="4" id="KW-1185">Reference proteome</keyword>
<accession>A0ABQ8YM31</accession>
<organism evidence="3 4">
    <name type="scientific">Anaeramoeba flamelloides</name>
    <dbReference type="NCBI Taxonomy" id="1746091"/>
    <lineage>
        <taxon>Eukaryota</taxon>
        <taxon>Metamonada</taxon>
        <taxon>Anaeramoebidae</taxon>
        <taxon>Anaeramoeba</taxon>
    </lineage>
</organism>
<feature type="compositionally biased region" description="Acidic residues" evidence="1">
    <location>
        <begin position="91"/>
        <end position="102"/>
    </location>
</feature>
<feature type="region of interest" description="Disordered" evidence="1">
    <location>
        <begin position="79"/>
        <end position="102"/>
    </location>
</feature>
<comment type="caution">
    <text evidence="3">The sequence shown here is derived from an EMBL/GenBank/DDBJ whole genome shotgun (WGS) entry which is preliminary data.</text>
</comment>
<feature type="region of interest" description="Disordered" evidence="1">
    <location>
        <begin position="220"/>
        <end position="278"/>
    </location>
</feature>
<sequence>MEFNKIILFAVLLTAVCCAGFNAKDFFVGQWEIEMEEQLLKGQDQEPKPLLNGKFDFRLEEETVVGEFYEKAINDLADEEDSQEAAYSDKDEPEELEEEEELTPSFYIKIEFESETSGSFYKSSELDGESTLMFNFDFENVGNYMVSYSQYKPENTDGPVQKVQFLPLSGTSFLVNIVGQDKLRIISGVKPQKKPGLLARFGPMALMLVMMIPRFFMNKKGQQRPAQQPQAQPQGQQQEEQGNDQNTENEITEESKSGETVVEANENTDVVEEVGEEN</sequence>
<feature type="chain" id="PRO_5045907262" evidence="2">
    <location>
        <begin position="24"/>
        <end position="278"/>
    </location>
</feature>
<evidence type="ECO:0000313" key="4">
    <source>
        <dbReference type="Proteomes" id="UP001150062"/>
    </source>
</evidence>
<name>A0ABQ8YM31_9EUKA</name>
<proteinExistence type="predicted"/>
<feature type="compositionally biased region" description="Low complexity" evidence="1">
    <location>
        <begin position="223"/>
        <end position="240"/>
    </location>
</feature>
<feature type="compositionally biased region" description="Acidic residues" evidence="1">
    <location>
        <begin position="269"/>
        <end position="278"/>
    </location>
</feature>
<keyword evidence="2" id="KW-0732">Signal</keyword>
<evidence type="ECO:0000256" key="2">
    <source>
        <dbReference type="SAM" id="SignalP"/>
    </source>
</evidence>
<protein>
    <submittedName>
        <fullName evidence="3">Uncharacterized protein</fullName>
    </submittedName>
</protein>
<feature type="signal peptide" evidence="2">
    <location>
        <begin position="1"/>
        <end position="23"/>
    </location>
</feature>
<reference evidence="3" key="1">
    <citation type="submission" date="2022-08" db="EMBL/GenBank/DDBJ databases">
        <title>Novel sulfate-reducing endosymbionts in the free-living metamonad Anaeramoeba.</title>
        <authorList>
            <person name="Jerlstrom-Hultqvist J."/>
            <person name="Cepicka I."/>
            <person name="Gallot-Lavallee L."/>
            <person name="Salas-Leiva D."/>
            <person name="Curtis B.A."/>
            <person name="Zahonova K."/>
            <person name="Pipaliya S."/>
            <person name="Dacks J."/>
            <person name="Roger A.J."/>
        </authorList>
    </citation>
    <scope>NUCLEOTIDE SEQUENCE</scope>
    <source>
        <strain evidence="3">Schooner1</strain>
    </source>
</reference>